<protein>
    <submittedName>
        <fullName evidence="1">Uncharacterized protein</fullName>
    </submittedName>
</protein>
<dbReference type="Proteomes" id="UP001140502">
    <property type="component" value="Unassembled WGS sequence"/>
</dbReference>
<evidence type="ECO:0000313" key="1">
    <source>
        <dbReference type="EMBL" id="KAJ4327056.1"/>
    </source>
</evidence>
<reference evidence="1" key="1">
    <citation type="submission" date="2022-10" db="EMBL/GenBank/DDBJ databases">
        <title>Tapping the CABI collections for fungal endophytes: first genome assemblies for Collariella, Neodidymelliopsis, Ascochyta clinopodiicola, Didymella pomorum, Didymosphaeria variabile, Neocosmospora piperis and Neocucurbitaria cava.</title>
        <authorList>
            <person name="Hill R."/>
        </authorList>
    </citation>
    <scope>NUCLEOTIDE SEQUENCE</scope>
    <source>
        <strain evidence="1">IMI 366586</strain>
    </source>
</reference>
<accession>A0A9W8WJ16</accession>
<evidence type="ECO:0000313" key="2">
    <source>
        <dbReference type="Proteomes" id="UP001140502"/>
    </source>
</evidence>
<gene>
    <name evidence="1" type="ORF">N0V84_002556</name>
</gene>
<proteinExistence type="predicted"/>
<sequence>MNTISSGTEFIRDCVRLVNEAMPTMYTLHANYPIIEVSANGGIVLSDTKIPNVNLWAFSLTGSDVSVNMSLQGIQRTLRELAESGAPWADFQAVRYQFMSTECISTIVEPAMLESTIPNLISFPSGISAEDWLKQFPSTQK</sequence>
<dbReference type="OrthoDB" id="5079280at2759"/>
<dbReference type="EMBL" id="JAPEUR010000031">
    <property type="protein sequence ID" value="KAJ4327056.1"/>
    <property type="molecule type" value="Genomic_DNA"/>
</dbReference>
<organism evidence="1 2">
    <name type="scientific">Fusarium piperis</name>
    <dbReference type="NCBI Taxonomy" id="1435070"/>
    <lineage>
        <taxon>Eukaryota</taxon>
        <taxon>Fungi</taxon>
        <taxon>Dikarya</taxon>
        <taxon>Ascomycota</taxon>
        <taxon>Pezizomycotina</taxon>
        <taxon>Sordariomycetes</taxon>
        <taxon>Hypocreomycetidae</taxon>
        <taxon>Hypocreales</taxon>
        <taxon>Nectriaceae</taxon>
        <taxon>Fusarium</taxon>
        <taxon>Fusarium solani species complex</taxon>
    </lineage>
</organism>
<name>A0A9W8WJ16_9HYPO</name>
<keyword evidence="2" id="KW-1185">Reference proteome</keyword>
<dbReference type="AlphaFoldDB" id="A0A9W8WJ16"/>
<comment type="caution">
    <text evidence="1">The sequence shown here is derived from an EMBL/GenBank/DDBJ whole genome shotgun (WGS) entry which is preliminary data.</text>
</comment>